<keyword evidence="9" id="KW-0406">Ion transport</keyword>
<evidence type="ECO:0000259" key="18">
    <source>
        <dbReference type="Pfam" id="PF22461"/>
    </source>
</evidence>
<dbReference type="InterPro" id="IPR049712">
    <property type="entry name" value="Poly_export"/>
</dbReference>
<feature type="region of interest" description="Disordered" evidence="15">
    <location>
        <begin position="48"/>
        <end position="67"/>
    </location>
</feature>
<evidence type="ECO:0000256" key="6">
    <source>
        <dbReference type="ARBA" id="ARBA00022692"/>
    </source>
</evidence>
<protein>
    <submittedName>
        <fullName evidence="19">Polysaccharide biosynthesis/export family protein</fullName>
    </submittedName>
</protein>
<keyword evidence="7 16" id="KW-0732">Signal</keyword>
<evidence type="ECO:0000256" key="14">
    <source>
        <dbReference type="ARBA" id="ARBA00023288"/>
    </source>
</evidence>
<accession>A0AAW3EP24</accession>
<evidence type="ECO:0000256" key="4">
    <source>
        <dbReference type="ARBA" id="ARBA00022452"/>
    </source>
</evidence>
<proteinExistence type="inferred from homology"/>
<dbReference type="PANTHER" id="PTHR33619:SF3">
    <property type="entry name" value="POLYSACCHARIDE EXPORT PROTEIN GFCE-RELATED"/>
    <property type="match status" value="1"/>
</dbReference>
<evidence type="ECO:0000259" key="17">
    <source>
        <dbReference type="Pfam" id="PF02563"/>
    </source>
</evidence>
<dbReference type="Gene3D" id="3.10.560.10">
    <property type="entry name" value="Outer membrane lipoprotein wza domain like"/>
    <property type="match status" value="2"/>
</dbReference>
<feature type="domain" description="Polysaccharide export protein N-terminal" evidence="17">
    <location>
        <begin position="101"/>
        <end position="193"/>
    </location>
</feature>
<evidence type="ECO:0000256" key="7">
    <source>
        <dbReference type="ARBA" id="ARBA00022729"/>
    </source>
</evidence>
<sequence>MAALVLGATLLGGCAFAPGMTFRGGCAADGNGAPSPACQRAASAARASGTVGGEPGGAAQGAGDAPPTGSLVEIDGQLITKVRAATDPSIPADVSALFGKPRPYTLGPGDVLAIVVWDHPELNMPVTQGASTGVDNTGSNAIVSGYTVDATGRVQFAYIGAVEVAGLTELEARERVTARLAKFIRDPQVTLRIQAYRSRRIYLDGEVRLPGLQVMNDLPMTLPEAINRAGGLTSAGDRARISVTRGDATAIVNLPRLVAQGINPDRILLQDGDLVRVYPLSDTKVFVLGEVGHTTTLNFNNGRLSLGEALGYAGGVSQYSADASQVYVIRSQTGASPTIFHLDATSPVSMALANEFPLRPDDVVFVDASSLVRWSRVVGMFLPSAQTLATGRSIAY</sequence>
<dbReference type="GO" id="GO:0046930">
    <property type="term" value="C:pore complex"/>
    <property type="evidence" value="ECO:0007669"/>
    <property type="project" value="UniProtKB-KW"/>
</dbReference>
<dbReference type="InterPro" id="IPR054765">
    <property type="entry name" value="SLBB_dom"/>
</dbReference>
<feature type="signal peptide" evidence="16">
    <location>
        <begin position="1"/>
        <end position="17"/>
    </location>
</feature>
<evidence type="ECO:0000256" key="2">
    <source>
        <dbReference type="ARBA" id="ARBA00009450"/>
    </source>
</evidence>
<dbReference type="Gene3D" id="3.30.1950.10">
    <property type="entry name" value="wza like domain"/>
    <property type="match status" value="1"/>
</dbReference>
<keyword evidence="12" id="KW-0564">Palmitate</keyword>
<reference evidence="20" key="2">
    <citation type="submission" date="2022-09" db="EMBL/GenBank/DDBJ databases">
        <title>Genomic of Burkholderia gladioli.</title>
        <authorList>
            <person name="Wu H."/>
        </authorList>
    </citation>
    <scope>NUCLEOTIDE SEQUENCE</scope>
    <source>
        <strain evidence="20">ZN-S4</strain>
    </source>
</reference>
<evidence type="ECO:0000256" key="16">
    <source>
        <dbReference type="SAM" id="SignalP"/>
    </source>
</evidence>
<feature type="domain" description="SLBB" evidence="18">
    <location>
        <begin position="284"/>
        <end position="366"/>
    </location>
</feature>
<evidence type="ECO:0000313" key="20">
    <source>
        <dbReference type="EMBL" id="UWX71931.1"/>
    </source>
</evidence>
<comment type="subcellular location">
    <subcellularLocation>
        <location evidence="1">Cell outer membrane</location>
        <topology evidence="1">Multi-pass membrane protein</topology>
    </subcellularLocation>
</comment>
<keyword evidence="14" id="KW-0449">Lipoprotein</keyword>
<dbReference type="PANTHER" id="PTHR33619">
    <property type="entry name" value="POLYSACCHARIDE EXPORT PROTEIN GFCE-RELATED"/>
    <property type="match status" value="1"/>
</dbReference>
<feature type="domain" description="SLBB" evidence="18">
    <location>
        <begin position="200"/>
        <end position="277"/>
    </location>
</feature>
<keyword evidence="13" id="KW-0998">Cell outer membrane</keyword>
<keyword evidence="11" id="KW-0472">Membrane</keyword>
<name>A0AAW3EP24_BURGA</name>
<gene>
    <name evidence="19" type="ORF">DM48_5545</name>
    <name evidence="20" type="ORF">NYZ96_09380</name>
</gene>
<dbReference type="GO" id="GO:0009279">
    <property type="term" value="C:cell outer membrane"/>
    <property type="evidence" value="ECO:0007669"/>
    <property type="project" value="UniProtKB-SubCell"/>
</dbReference>
<dbReference type="GO" id="GO:0006811">
    <property type="term" value="P:monoatomic ion transport"/>
    <property type="evidence" value="ECO:0007669"/>
    <property type="project" value="UniProtKB-KW"/>
</dbReference>
<dbReference type="Pfam" id="PF22461">
    <property type="entry name" value="SLBB_2"/>
    <property type="match status" value="2"/>
</dbReference>
<evidence type="ECO:0000256" key="5">
    <source>
        <dbReference type="ARBA" id="ARBA00022597"/>
    </source>
</evidence>
<keyword evidence="5" id="KW-0762">Sugar transport</keyword>
<evidence type="ECO:0000313" key="21">
    <source>
        <dbReference type="Proteomes" id="UP000029590"/>
    </source>
</evidence>
<keyword evidence="8" id="KW-0625">Polysaccharide transport</keyword>
<dbReference type="GO" id="GO:0015159">
    <property type="term" value="F:polysaccharide transmembrane transporter activity"/>
    <property type="evidence" value="ECO:0007669"/>
    <property type="project" value="InterPro"/>
</dbReference>
<evidence type="ECO:0000256" key="3">
    <source>
        <dbReference type="ARBA" id="ARBA00022448"/>
    </source>
</evidence>
<keyword evidence="10" id="KW-0626">Porin</keyword>
<evidence type="ECO:0000256" key="9">
    <source>
        <dbReference type="ARBA" id="ARBA00023065"/>
    </source>
</evidence>
<evidence type="ECO:0000256" key="13">
    <source>
        <dbReference type="ARBA" id="ARBA00023237"/>
    </source>
</evidence>
<evidence type="ECO:0000256" key="15">
    <source>
        <dbReference type="SAM" id="MobiDB-lite"/>
    </source>
</evidence>
<dbReference type="AlphaFoldDB" id="A0AAW3EP24"/>
<dbReference type="Proteomes" id="UP000029590">
    <property type="component" value="Unassembled WGS sequence"/>
</dbReference>
<dbReference type="InterPro" id="IPR003715">
    <property type="entry name" value="Poly_export_N"/>
</dbReference>
<evidence type="ECO:0000256" key="10">
    <source>
        <dbReference type="ARBA" id="ARBA00023114"/>
    </source>
</evidence>
<feature type="chain" id="PRO_5043295300" evidence="16">
    <location>
        <begin position="18"/>
        <end position="396"/>
    </location>
</feature>
<evidence type="ECO:0000256" key="1">
    <source>
        <dbReference type="ARBA" id="ARBA00004571"/>
    </source>
</evidence>
<dbReference type="RefSeq" id="WP_080752213.1">
    <property type="nucleotide sequence ID" value="NZ_CADEPX010000014.1"/>
</dbReference>
<keyword evidence="4" id="KW-1134">Transmembrane beta strand</keyword>
<feature type="compositionally biased region" description="Gly residues" evidence="15">
    <location>
        <begin position="50"/>
        <end position="60"/>
    </location>
</feature>
<evidence type="ECO:0000256" key="11">
    <source>
        <dbReference type="ARBA" id="ARBA00023136"/>
    </source>
</evidence>
<evidence type="ECO:0000256" key="8">
    <source>
        <dbReference type="ARBA" id="ARBA00023047"/>
    </source>
</evidence>
<reference evidence="19 21" key="1">
    <citation type="submission" date="2014-04" db="EMBL/GenBank/DDBJ databases">
        <authorList>
            <person name="Bishop-Lilly K.A."/>
            <person name="Broomall S.M."/>
            <person name="Chain P.S."/>
            <person name="Chertkov O."/>
            <person name="Coyne S.R."/>
            <person name="Daligault H.E."/>
            <person name="Davenport K.W."/>
            <person name="Erkkila T."/>
            <person name="Frey K.G."/>
            <person name="Gibbons H.S."/>
            <person name="Gu W."/>
            <person name="Jaissle J."/>
            <person name="Johnson S.L."/>
            <person name="Koroleva G.I."/>
            <person name="Ladner J.T."/>
            <person name="Lo C.-C."/>
            <person name="Minogue T.D."/>
            <person name="Munk C."/>
            <person name="Palacios G.F."/>
            <person name="Redden C.L."/>
            <person name="Rosenzweig C.N."/>
            <person name="Scholz M.B."/>
            <person name="Teshima H."/>
            <person name="Xu Y."/>
        </authorList>
    </citation>
    <scope>NUCLEOTIDE SEQUENCE [LARGE SCALE GENOMIC DNA]</scope>
    <source>
        <strain evidence="21">gladioli</strain>
        <strain evidence="19">Gladioli</strain>
    </source>
</reference>
<dbReference type="Pfam" id="PF02563">
    <property type="entry name" value="Poly_export"/>
    <property type="match status" value="1"/>
</dbReference>
<dbReference type="KEGG" id="bgo:BM43_3371"/>
<keyword evidence="3" id="KW-0813">Transport</keyword>
<dbReference type="Proteomes" id="UP001059745">
    <property type="component" value="Chromosome 1"/>
</dbReference>
<dbReference type="GO" id="GO:0015288">
    <property type="term" value="F:porin activity"/>
    <property type="evidence" value="ECO:0007669"/>
    <property type="project" value="UniProtKB-KW"/>
</dbReference>
<comment type="similarity">
    <text evidence="2">Belongs to the BexD/CtrA/VexA family.</text>
</comment>
<keyword evidence="6" id="KW-0812">Transmembrane</keyword>
<evidence type="ECO:0000313" key="19">
    <source>
        <dbReference type="EMBL" id="KGC09452.1"/>
    </source>
</evidence>
<evidence type="ECO:0000256" key="12">
    <source>
        <dbReference type="ARBA" id="ARBA00023139"/>
    </source>
</evidence>
<dbReference type="EMBL" id="JPGG01000018">
    <property type="protein sequence ID" value="KGC09452.1"/>
    <property type="molecule type" value="Genomic_DNA"/>
</dbReference>
<dbReference type="EMBL" id="CP104214">
    <property type="protein sequence ID" value="UWX71931.1"/>
    <property type="molecule type" value="Genomic_DNA"/>
</dbReference>
<organism evidence="19 21">
    <name type="scientific">Burkholderia gladioli</name>
    <name type="common">Pseudomonas marginata</name>
    <name type="synonym">Phytomonas marginata</name>
    <dbReference type="NCBI Taxonomy" id="28095"/>
    <lineage>
        <taxon>Bacteria</taxon>
        <taxon>Pseudomonadati</taxon>
        <taxon>Pseudomonadota</taxon>
        <taxon>Betaproteobacteria</taxon>
        <taxon>Burkholderiales</taxon>
        <taxon>Burkholderiaceae</taxon>
        <taxon>Burkholderia</taxon>
    </lineage>
</organism>